<dbReference type="EMBL" id="JARBHA010000004">
    <property type="protein sequence ID" value="KAJ9701972.1"/>
    <property type="molecule type" value="Genomic_DNA"/>
</dbReference>
<evidence type="ECO:0000313" key="3">
    <source>
        <dbReference type="Proteomes" id="UP001168098"/>
    </source>
</evidence>
<dbReference type="InterPro" id="IPR036410">
    <property type="entry name" value="HSP_DnaJ_Cys-rich_dom_sf"/>
</dbReference>
<keyword evidence="1" id="KW-1133">Transmembrane helix</keyword>
<organism evidence="2 3">
    <name type="scientific">Vitis rotundifolia</name>
    <name type="common">Muscadine grape</name>
    <dbReference type="NCBI Taxonomy" id="103349"/>
    <lineage>
        <taxon>Eukaryota</taxon>
        <taxon>Viridiplantae</taxon>
        <taxon>Streptophyta</taxon>
        <taxon>Embryophyta</taxon>
        <taxon>Tracheophyta</taxon>
        <taxon>Spermatophyta</taxon>
        <taxon>Magnoliopsida</taxon>
        <taxon>eudicotyledons</taxon>
        <taxon>Gunneridae</taxon>
        <taxon>Pentapetalae</taxon>
        <taxon>rosids</taxon>
        <taxon>Vitales</taxon>
        <taxon>Vitaceae</taxon>
        <taxon>Viteae</taxon>
        <taxon>Vitis</taxon>
    </lineage>
</organism>
<keyword evidence="3" id="KW-1185">Reference proteome</keyword>
<dbReference type="Proteomes" id="UP001168098">
    <property type="component" value="Unassembled WGS sequence"/>
</dbReference>
<protein>
    <submittedName>
        <fullName evidence="2">Uncharacterized protein</fullName>
    </submittedName>
</protein>
<dbReference type="AlphaFoldDB" id="A0AA39A6T2"/>
<keyword evidence="1" id="KW-0812">Transmembrane</keyword>
<sequence>MEMFREFLGGLEMCFLKAPKNRFLLELRNEMKETELKRQMQILTAISIPILGKPFCWQLIQLPIWFVGAHQVFEETPVRKNMMGGVPQPLRALGAATAIISGGMLALSLASSVTMRALRAAADAKRKKVALPCGVCRGKGYYICKLCKGNSTIEWSPLYDPVVINPCVCPTCDGNRLELHLL</sequence>
<reference evidence="2 3" key="1">
    <citation type="journal article" date="2023" name="BMC Biotechnol.">
        <title>Vitis rotundifolia cv Carlos genome sequencing.</title>
        <authorList>
            <person name="Huff M."/>
            <person name="Hulse-Kemp A."/>
            <person name="Scheffler B."/>
            <person name="Youngblood R."/>
            <person name="Simpson S."/>
            <person name="Babiker E."/>
            <person name="Staton M."/>
        </authorList>
    </citation>
    <scope>NUCLEOTIDE SEQUENCE [LARGE SCALE GENOMIC DNA]</scope>
    <source>
        <tissue evidence="2">Leaf</tissue>
    </source>
</reference>
<accession>A0AA39A6T2</accession>
<gene>
    <name evidence="2" type="ORF">PVL29_003955</name>
</gene>
<dbReference type="SUPFAM" id="SSF57938">
    <property type="entry name" value="DnaJ/Hsp40 cysteine-rich domain"/>
    <property type="match status" value="1"/>
</dbReference>
<feature type="transmembrane region" description="Helical" evidence="1">
    <location>
        <begin position="93"/>
        <end position="118"/>
    </location>
</feature>
<evidence type="ECO:0000256" key="1">
    <source>
        <dbReference type="SAM" id="Phobius"/>
    </source>
</evidence>
<name>A0AA39A6T2_VITRO</name>
<comment type="caution">
    <text evidence="2">The sequence shown here is derived from an EMBL/GenBank/DDBJ whole genome shotgun (WGS) entry which is preliminary data.</text>
</comment>
<proteinExistence type="predicted"/>
<evidence type="ECO:0000313" key="2">
    <source>
        <dbReference type="EMBL" id="KAJ9701972.1"/>
    </source>
</evidence>
<keyword evidence="1" id="KW-0472">Membrane</keyword>